<feature type="transmembrane region" description="Helical" evidence="1">
    <location>
        <begin position="277"/>
        <end position="297"/>
    </location>
</feature>
<evidence type="ECO:0000313" key="3">
    <source>
        <dbReference type="EMBL" id="SIO01041.1"/>
    </source>
</evidence>
<evidence type="ECO:0000256" key="1">
    <source>
        <dbReference type="SAM" id="Phobius"/>
    </source>
</evidence>
<proteinExistence type="predicted"/>
<organism evidence="3 4">
    <name type="scientific">Algoriphagus halophilus</name>
    <dbReference type="NCBI Taxonomy" id="226505"/>
    <lineage>
        <taxon>Bacteria</taxon>
        <taxon>Pseudomonadati</taxon>
        <taxon>Bacteroidota</taxon>
        <taxon>Cytophagia</taxon>
        <taxon>Cytophagales</taxon>
        <taxon>Cyclobacteriaceae</taxon>
        <taxon>Algoriphagus</taxon>
    </lineage>
</organism>
<feature type="transmembrane region" description="Helical" evidence="1">
    <location>
        <begin position="389"/>
        <end position="411"/>
    </location>
</feature>
<dbReference type="PANTHER" id="PTHR30590">
    <property type="entry name" value="INNER MEMBRANE PROTEIN"/>
    <property type="match status" value="1"/>
</dbReference>
<evidence type="ECO:0000259" key="2">
    <source>
        <dbReference type="Pfam" id="PF04235"/>
    </source>
</evidence>
<feature type="transmembrane region" description="Helical" evidence="1">
    <location>
        <begin position="23"/>
        <end position="43"/>
    </location>
</feature>
<feature type="transmembrane region" description="Helical" evidence="1">
    <location>
        <begin position="252"/>
        <end position="270"/>
    </location>
</feature>
<dbReference type="InterPro" id="IPR007349">
    <property type="entry name" value="DUF418"/>
</dbReference>
<dbReference type="Pfam" id="PF04235">
    <property type="entry name" value="DUF418"/>
    <property type="match status" value="1"/>
</dbReference>
<sequence length="443" mass="51041">MLDQTSPKIAATLGMERIQSLDVMRGFVLFGILLMNINGFGLAKAYNDPTVAGGYTGYNLYTWITTNMFFEGTMRALFSLLFGVGMFIFLDRLLKKDAGIKAADIYFRRLMYLLVFGLIHGYLLLWVGEILYQYALMGFLVYSFRQMAPKRLIAVSILLISIGTFWNYMDYKDTKKFVANVEEVAVYKAEDKELTKELKGASERWEKREKDRSPEAIAEYNAEMHKGYFSVVAFLAPINFEFDTVWPYRGDVWDVLSMMLIGIALFRWNVLSGAKSYRFYGSMALIGYALGLAINYYEVKNILNADFSLLAFSKSDITYYWGRLFISFGHVGAIMIFCKSGILAGFQQSMAAVGKMALTNYMMHSVICMFIFTGVGFGMFGKLQRYELLYVVFSIWIFQLILSPIWLKYFYFGPMEWLWRSLSYQKRQLFKRPKISPPSLAVQ</sequence>
<keyword evidence="1" id="KW-1133">Transmembrane helix</keyword>
<dbReference type="EMBL" id="FSRC01000002">
    <property type="protein sequence ID" value="SIO01041.1"/>
    <property type="molecule type" value="Genomic_DNA"/>
</dbReference>
<evidence type="ECO:0000313" key="4">
    <source>
        <dbReference type="Proteomes" id="UP000185221"/>
    </source>
</evidence>
<feature type="transmembrane region" description="Helical" evidence="1">
    <location>
        <begin position="63"/>
        <end position="90"/>
    </location>
</feature>
<reference evidence="4" key="1">
    <citation type="submission" date="2016-11" db="EMBL/GenBank/DDBJ databases">
        <authorList>
            <person name="Varghese N."/>
            <person name="Submissions S."/>
        </authorList>
    </citation>
    <scope>NUCLEOTIDE SEQUENCE [LARGE SCALE GENOMIC DNA]</scope>
    <source>
        <strain evidence="4">DSM 15292</strain>
    </source>
</reference>
<feature type="transmembrane region" description="Helical" evidence="1">
    <location>
        <begin position="110"/>
        <end position="132"/>
    </location>
</feature>
<dbReference type="PANTHER" id="PTHR30590:SF2">
    <property type="entry name" value="INNER MEMBRANE PROTEIN"/>
    <property type="match status" value="1"/>
</dbReference>
<feature type="transmembrane region" description="Helical" evidence="1">
    <location>
        <begin position="152"/>
        <end position="169"/>
    </location>
</feature>
<feature type="domain" description="DUF418" evidence="2">
    <location>
        <begin position="265"/>
        <end position="425"/>
    </location>
</feature>
<dbReference type="Proteomes" id="UP000185221">
    <property type="component" value="Unassembled WGS sequence"/>
</dbReference>
<dbReference type="RefSeq" id="WP_234982169.1">
    <property type="nucleotide sequence ID" value="NZ_FSRC01000002.1"/>
</dbReference>
<keyword evidence="1" id="KW-0812">Transmembrane</keyword>
<gene>
    <name evidence="3" type="ORF">SAMN05444394_2875</name>
</gene>
<feature type="transmembrane region" description="Helical" evidence="1">
    <location>
        <begin position="358"/>
        <end position="377"/>
    </location>
</feature>
<feature type="transmembrane region" description="Helical" evidence="1">
    <location>
        <begin position="317"/>
        <end position="337"/>
    </location>
</feature>
<name>A0A1N6G0S3_9BACT</name>
<protein>
    <recommendedName>
        <fullName evidence="2">DUF418 domain-containing protein</fullName>
    </recommendedName>
</protein>
<keyword evidence="1" id="KW-0472">Membrane</keyword>
<dbReference type="STRING" id="226505.SAMN05444394_2875"/>
<keyword evidence="4" id="KW-1185">Reference proteome</keyword>
<dbReference type="InterPro" id="IPR052529">
    <property type="entry name" value="Bact_Transport_Assoc"/>
</dbReference>
<dbReference type="AlphaFoldDB" id="A0A1N6G0S3"/>
<accession>A0A1N6G0S3</accession>